<proteinExistence type="inferred from homology"/>
<evidence type="ECO:0000313" key="10">
    <source>
        <dbReference type="Proteomes" id="UP000094065"/>
    </source>
</evidence>
<dbReference type="GeneID" id="30155475"/>
<sequence length="294" mass="33028">MVFETTSFYQTINKTPLSKYLEGWDDFNYASESSFTAALKLYDLSRVKFKVIVSIPGVHHGVSSERVGSGRLQRVLEEEGWMPREESRLTMAYKSSNLGKYRLAWLKNFYGKCAGRAKTMCPPNFTFESYTQLRKVSQKVIHTIAELCFMCGCFGFNHVTRPLFRDVKPKRPNLINAKTISALFEDITPVDILPSGSSAPTRPPGSASGWMYVGTHSLYASAWGIYWQKAMGGGIKQTRAKIFNFDLGIVFPLPSNPKVAAYQAQNVVPFWLPGDEYGEDDIPFDIGHVNMLDG</sequence>
<dbReference type="Gene3D" id="3.30.870.10">
    <property type="entry name" value="Endonuclease Chain A"/>
    <property type="match status" value="1"/>
</dbReference>
<evidence type="ECO:0000256" key="6">
    <source>
        <dbReference type="ARBA" id="ARBA00022839"/>
    </source>
</evidence>
<evidence type="ECO:0000256" key="5">
    <source>
        <dbReference type="ARBA" id="ARBA00022801"/>
    </source>
</evidence>
<dbReference type="PANTHER" id="PTHR12415:SF0">
    <property type="entry name" value="TYROSYL-DNA PHOSPHODIESTERASE 1"/>
    <property type="match status" value="1"/>
</dbReference>
<dbReference type="GO" id="GO:0003697">
    <property type="term" value="F:single-stranded DNA binding"/>
    <property type="evidence" value="ECO:0007669"/>
    <property type="project" value="TreeGrafter"/>
</dbReference>
<evidence type="ECO:0000256" key="2">
    <source>
        <dbReference type="ARBA" id="ARBA00010205"/>
    </source>
</evidence>
<accession>A0A1E3HQA7</accession>
<gene>
    <name evidence="9" type="ORF">L202_04166</name>
</gene>
<dbReference type="RefSeq" id="XP_018993596.1">
    <property type="nucleotide sequence ID" value="XM_019138160.1"/>
</dbReference>
<keyword evidence="10" id="KW-1185">Reference proteome</keyword>
<keyword evidence="8" id="KW-0539">Nucleus</keyword>
<dbReference type="Proteomes" id="UP000094065">
    <property type="component" value="Unassembled WGS sequence"/>
</dbReference>
<dbReference type="GO" id="GO:0005634">
    <property type="term" value="C:nucleus"/>
    <property type="evidence" value="ECO:0007669"/>
    <property type="project" value="UniProtKB-SubCell"/>
</dbReference>
<dbReference type="GO" id="GO:0004527">
    <property type="term" value="F:exonuclease activity"/>
    <property type="evidence" value="ECO:0007669"/>
    <property type="project" value="UniProtKB-KW"/>
</dbReference>
<evidence type="ECO:0000256" key="8">
    <source>
        <dbReference type="ARBA" id="ARBA00023242"/>
    </source>
</evidence>
<keyword evidence="6" id="KW-0269">Exonuclease</keyword>
<evidence type="ECO:0000256" key="7">
    <source>
        <dbReference type="ARBA" id="ARBA00023204"/>
    </source>
</evidence>
<protein>
    <submittedName>
        <fullName evidence="9">Uncharacterized protein</fullName>
    </submittedName>
</protein>
<reference evidence="9 10" key="1">
    <citation type="submission" date="2016-06" db="EMBL/GenBank/DDBJ databases">
        <title>Evolution of pathogenesis and genome organization in the Tremellales.</title>
        <authorList>
            <person name="Cuomo C."/>
            <person name="Litvintseva A."/>
            <person name="Heitman J."/>
            <person name="Chen Y."/>
            <person name="Sun S."/>
            <person name="Springer D."/>
            <person name="Dromer F."/>
            <person name="Young S."/>
            <person name="Zeng Q."/>
            <person name="Chapman S."/>
            <person name="Gujja S."/>
            <person name="Saif S."/>
            <person name="Birren B."/>
        </authorList>
    </citation>
    <scope>NUCLEOTIDE SEQUENCE [LARGE SCALE GENOMIC DNA]</scope>
    <source>
        <strain evidence="9 10">CBS 6039</strain>
    </source>
</reference>
<keyword evidence="7" id="KW-0234">DNA repair</keyword>
<dbReference type="STRING" id="1295533.A0A1E3HQA7"/>
<dbReference type="InterPro" id="IPR010347">
    <property type="entry name" value="Tdp1"/>
</dbReference>
<name>A0A1E3HQA7_9TREE</name>
<comment type="subcellular location">
    <subcellularLocation>
        <location evidence="1">Nucleus</location>
    </subcellularLocation>
</comment>
<evidence type="ECO:0000256" key="1">
    <source>
        <dbReference type="ARBA" id="ARBA00004123"/>
    </source>
</evidence>
<comment type="caution">
    <text evidence="9">The sequence shown here is derived from an EMBL/GenBank/DDBJ whole genome shotgun (WGS) entry which is preliminary data.</text>
</comment>
<evidence type="ECO:0000256" key="4">
    <source>
        <dbReference type="ARBA" id="ARBA00022763"/>
    </source>
</evidence>
<keyword evidence="5" id="KW-0378">Hydrolase</keyword>
<dbReference type="Pfam" id="PF06087">
    <property type="entry name" value="Tyr-DNA_phospho"/>
    <property type="match status" value="1"/>
</dbReference>
<dbReference type="OrthoDB" id="47785at2759"/>
<keyword evidence="4" id="KW-0227">DNA damage</keyword>
<keyword evidence="3" id="KW-0540">Nuclease</keyword>
<organism evidence="9 10">
    <name type="scientific">Cryptococcus amylolentus CBS 6039</name>
    <dbReference type="NCBI Taxonomy" id="1295533"/>
    <lineage>
        <taxon>Eukaryota</taxon>
        <taxon>Fungi</taxon>
        <taxon>Dikarya</taxon>
        <taxon>Basidiomycota</taxon>
        <taxon>Agaricomycotina</taxon>
        <taxon>Tremellomycetes</taxon>
        <taxon>Tremellales</taxon>
        <taxon>Cryptococcaceae</taxon>
        <taxon>Cryptococcus</taxon>
    </lineage>
</organism>
<evidence type="ECO:0000313" key="9">
    <source>
        <dbReference type="EMBL" id="ODN78550.1"/>
    </source>
</evidence>
<comment type="similarity">
    <text evidence="2">Belongs to the tyrosyl-DNA phosphodiesterase family.</text>
</comment>
<dbReference type="PANTHER" id="PTHR12415">
    <property type="entry name" value="TYROSYL-DNA PHOSPHODIESTERASE 1"/>
    <property type="match status" value="1"/>
</dbReference>
<dbReference type="GO" id="GO:0003690">
    <property type="term" value="F:double-stranded DNA binding"/>
    <property type="evidence" value="ECO:0007669"/>
    <property type="project" value="TreeGrafter"/>
</dbReference>
<dbReference type="EMBL" id="AWGJ01000006">
    <property type="protein sequence ID" value="ODN78550.1"/>
    <property type="molecule type" value="Genomic_DNA"/>
</dbReference>
<dbReference type="SUPFAM" id="SSF56024">
    <property type="entry name" value="Phospholipase D/nuclease"/>
    <property type="match status" value="1"/>
</dbReference>
<dbReference type="GO" id="GO:0017005">
    <property type="term" value="F:3'-tyrosyl-DNA phosphodiesterase activity"/>
    <property type="evidence" value="ECO:0007669"/>
    <property type="project" value="TreeGrafter"/>
</dbReference>
<evidence type="ECO:0000256" key="3">
    <source>
        <dbReference type="ARBA" id="ARBA00022722"/>
    </source>
</evidence>
<dbReference type="AlphaFoldDB" id="A0A1E3HQA7"/>
<dbReference type="GO" id="GO:0006281">
    <property type="term" value="P:DNA repair"/>
    <property type="evidence" value="ECO:0007669"/>
    <property type="project" value="UniProtKB-KW"/>
</dbReference>